<organism evidence="1 2">
    <name type="scientific">Arthrobacter gallicola</name>
    <dbReference type="NCBI Taxonomy" id="2762225"/>
    <lineage>
        <taxon>Bacteria</taxon>
        <taxon>Bacillati</taxon>
        <taxon>Actinomycetota</taxon>
        <taxon>Actinomycetes</taxon>
        <taxon>Micrococcales</taxon>
        <taxon>Micrococcaceae</taxon>
        <taxon>Arthrobacter</taxon>
    </lineage>
</organism>
<evidence type="ECO:0000313" key="1">
    <source>
        <dbReference type="EMBL" id="MBD7994891.1"/>
    </source>
</evidence>
<sequence>MQLGPDPLSHSDGAALTDLGTLAAETNGSAVAALELIKPATANAPLPGQGSTLRLWELLATLGAADLTAARVIEPHLDAAAILAQAADEAGTGKYATEGIDPSAGAWGVYAAESSGTVLVADKHDGGSWHLSGTKPWCSLAAQLDYAVVTAHTGPESRRAFAVDLRNPGVRAGQGLWVSRGLASVESSAVDFYDVPAVPVGADNWYLERSGFAWGGMGVAACWYGGAVGVARRIAKASRQRQPDQIAHMLIGQADASLHAARQVLAAAAADIDAGRADGAAGAVLAHRVRAVTAGAAERVLAAAAHGLGPGPLAADEEHARRVADLQIYVRQHHAERDHAALGKALLAEGGDPW</sequence>
<comment type="caution">
    <text evidence="1">The sequence shown here is derived from an EMBL/GenBank/DDBJ whole genome shotgun (WGS) entry which is preliminary data.</text>
</comment>
<keyword evidence="2" id="KW-1185">Reference proteome</keyword>
<reference evidence="1 2" key="1">
    <citation type="submission" date="2020-08" db="EMBL/GenBank/DDBJ databases">
        <title>A Genomic Blueprint of the Chicken Gut Microbiome.</title>
        <authorList>
            <person name="Gilroy R."/>
            <person name="Ravi A."/>
            <person name="Getino M."/>
            <person name="Pursley I."/>
            <person name="Horton D.L."/>
            <person name="Alikhan N.-F."/>
            <person name="Baker D."/>
            <person name="Gharbi K."/>
            <person name="Hall N."/>
            <person name="Watson M."/>
            <person name="Adriaenssens E.M."/>
            <person name="Foster-Nyarko E."/>
            <person name="Jarju S."/>
            <person name="Secka A."/>
            <person name="Antonio M."/>
            <person name="Oren A."/>
            <person name="Chaudhuri R."/>
            <person name="La Ragione R.M."/>
            <person name="Hildebrand F."/>
            <person name="Pallen M.J."/>
        </authorList>
    </citation>
    <scope>NUCLEOTIDE SEQUENCE [LARGE SCALE GENOMIC DNA]</scope>
    <source>
        <strain evidence="1 2">Sa2CUA1</strain>
    </source>
</reference>
<gene>
    <name evidence="1" type="ORF">H9639_06225</name>
</gene>
<dbReference type="SUPFAM" id="SSF56645">
    <property type="entry name" value="Acyl-CoA dehydrogenase NM domain-like"/>
    <property type="match status" value="1"/>
</dbReference>
<dbReference type="EMBL" id="JACSQD010000002">
    <property type="protein sequence ID" value="MBD7994891.1"/>
    <property type="molecule type" value="Genomic_DNA"/>
</dbReference>
<protein>
    <submittedName>
        <fullName evidence="1">Acyl-CoA dehydrogenase</fullName>
    </submittedName>
</protein>
<dbReference type="InterPro" id="IPR046373">
    <property type="entry name" value="Acyl-CoA_Oxase/DH_mid-dom_sf"/>
</dbReference>
<name>A0ABR8US18_9MICC</name>
<proteinExistence type="predicted"/>
<dbReference type="Proteomes" id="UP000609874">
    <property type="component" value="Unassembled WGS sequence"/>
</dbReference>
<dbReference type="Gene3D" id="2.40.110.10">
    <property type="entry name" value="Butyryl-CoA Dehydrogenase, subunit A, domain 2"/>
    <property type="match status" value="1"/>
</dbReference>
<accession>A0ABR8US18</accession>
<dbReference type="InterPro" id="IPR009100">
    <property type="entry name" value="AcylCoA_DH/oxidase_NM_dom_sf"/>
</dbReference>
<evidence type="ECO:0000313" key="2">
    <source>
        <dbReference type="Proteomes" id="UP000609874"/>
    </source>
</evidence>